<dbReference type="GO" id="GO:0006611">
    <property type="term" value="P:protein export from nucleus"/>
    <property type="evidence" value="ECO:0007669"/>
    <property type="project" value="InterPro"/>
</dbReference>
<evidence type="ECO:0000256" key="3">
    <source>
        <dbReference type="ARBA" id="ARBA00022448"/>
    </source>
</evidence>
<dbReference type="SMART" id="SM01102">
    <property type="entry name" value="CRM1_C"/>
    <property type="match status" value="1"/>
</dbReference>
<keyword evidence="5" id="KW-0539">Nucleus</keyword>
<dbReference type="Pfam" id="PF08767">
    <property type="entry name" value="CRM1_C"/>
    <property type="match status" value="1"/>
</dbReference>
<dbReference type="InterPro" id="IPR013598">
    <property type="entry name" value="Exportin-1/Importin-b-like"/>
</dbReference>
<comment type="subcellular location">
    <subcellularLocation>
        <location evidence="1">Nucleus</location>
    </subcellularLocation>
</comment>
<dbReference type="Pfam" id="PF03810">
    <property type="entry name" value="IBN_N"/>
    <property type="match status" value="1"/>
</dbReference>
<evidence type="ECO:0000313" key="9">
    <source>
        <dbReference type="Proteomes" id="UP000355283"/>
    </source>
</evidence>
<dbReference type="InterPro" id="IPR041235">
    <property type="entry name" value="Exp1_repeat_2"/>
</dbReference>
<comment type="caution">
    <text evidence="8">The sequence shown here is derived from an EMBL/GenBank/DDBJ whole genome shotgun (WGS) entry which is preliminary data.</text>
</comment>
<dbReference type="OrthoDB" id="27218at2759"/>
<dbReference type="PANTHER" id="PTHR11223:SF2">
    <property type="entry name" value="EXPORTIN-1"/>
    <property type="match status" value="1"/>
</dbReference>
<dbReference type="SMART" id="SM00913">
    <property type="entry name" value="IBN_N"/>
    <property type="match status" value="1"/>
</dbReference>
<sequence length="1091" mass="124384">MEQARASLLNNDQPFDVALLDKVVICSQNPSDPNRNAAHQLMMEMQQDAAMWKRVDAVLERSTNQATRFFGLQILEDTIKTRWKILPAEEREGIKNYIVGKVVEISKDDASMAAERLFLNKLNMALVQVLKQEWPHNWPSFIGDIVQFSQTSEVLCENNVRILKLLSEEVFDFSKDQMTTAKIKTLKESLQHEFAKIFELLSFILSRSQRPSLIKATLQTLQRFLTWIPLGFIFETSLIQSLIDTFFIVPAFRVETLECLTEIASLQDLDPQYEPLFQKMYLAFLTQLQTIIPPDSDLSAPFHNQNEVDCLFIQRLALFFCSFFRLHLQVLEVPEHQNALLTGMVYLVRISEVPEEEVFKICLDYWHVLSQDLYMDDVLYRSSSDALVYTRALSAGVEARIKNEGSPASPRKQFYIPLLSRVRVVMISRMAKPEEVLVVEDEAGNIVREQTKDTEVIAQYKTMREALVYLTHLDQDDTESIMLEKLAQQVDGTEWSWNNLNTLCWAIGSISGAMGEEEEKRFLVTVIKDLLGLCEMKRGKDNKAVVASNIMYVVGQYPRFLRAPKHWKFLRTVVTKLFEFMHEKHPGVQDMACDTYLKIAQKCKRKFVTVQTNETAPYIEDLVAKIGENTSDLEPHQIYVFYEATGTMLSDKGPQVTLDRVAVLAKLMELPNSVWKGIMSQAAVNLQVLLDAATMRELTKILKTNGAVCASVGPLYVHQLGVIFLDLLNLYSTYSSQVSQAVATQGPYATRMSNVRAMRGIKKEILRLLTTFIEKSGEPESTPAYVAQQIIPPILEPVLTDYRNSTPEARDAEVLTLFAAAVEKLGSQMVPEIPRILDHVLDVTLDMINKNFEDFPEHRLRFYTLLKAVNTATFEAILRLRGEHQKLVVDAVVWGMKHTDRNIAEMSLEILFDLLNNVVRVPEVAPAFYQAYLLDLITDIFVVMTDRLHKSGFKMHATLLRQTFSLIELGQVSAPLFDPSTQPPGQTNQQFVRHSVLELLSRSFPNLTRSMIVEFVAGLFDQSKDLTAYKTHLRDFLVQLKEFSAEDNSDLFHEEAALQRTQQEKEQRLSKLAVPGMVNPYEAPDPDLGDL</sequence>
<dbReference type="GO" id="GO:0000055">
    <property type="term" value="P:ribosomal large subunit export from nucleus"/>
    <property type="evidence" value="ECO:0007669"/>
    <property type="project" value="TreeGrafter"/>
</dbReference>
<dbReference type="GO" id="GO:0005634">
    <property type="term" value="C:nucleus"/>
    <property type="evidence" value="ECO:0007669"/>
    <property type="project" value="UniProtKB-SubCell"/>
</dbReference>
<evidence type="ECO:0000256" key="1">
    <source>
        <dbReference type="ARBA" id="ARBA00004123"/>
    </source>
</evidence>
<dbReference type="InterPro" id="IPR040485">
    <property type="entry name" value="XPO1_repeat_3"/>
</dbReference>
<dbReference type="InterPro" id="IPR041123">
    <property type="entry name" value="CRM1_repeat"/>
</dbReference>
<comment type="similarity">
    <text evidence="2">Belongs to the exportin family.</text>
</comment>
<dbReference type="AlphaFoldDB" id="A0A4D9D6W4"/>
<name>A0A4D9D6W4_9STRA</name>
<dbReference type="Pfam" id="PF18787">
    <property type="entry name" value="CRM1_repeat_3"/>
    <property type="match status" value="1"/>
</dbReference>
<dbReference type="Gene3D" id="1.25.10.10">
    <property type="entry name" value="Leucine-rich Repeat Variant"/>
    <property type="match status" value="1"/>
</dbReference>
<dbReference type="Pfam" id="PF18777">
    <property type="entry name" value="CRM1_repeat"/>
    <property type="match status" value="1"/>
</dbReference>
<dbReference type="Proteomes" id="UP000355283">
    <property type="component" value="Unassembled WGS sequence"/>
</dbReference>
<evidence type="ECO:0000259" key="7">
    <source>
        <dbReference type="PROSITE" id="PS50166"/>
    </source>
</evidence>
<proteinExistence type="inferred from homology"/>
<gene>
    <name evidence="8" type="ORF">NSK_001492</name>
</gene>
<dbReference type="PROSITE" id="PS50166">
    <property type="entry name" value="IMPORTIN_B_NT"/>
    <property type="match status" value="1"/>
</dbReference>
<evidence type="ECO:0000313" key="8">
    <source>
        <dbReference type="EMBL" id="TFJ87160.1"/>
    </source>
</evidence>
<feature type="compositionally biased region" description="Basic and acidic residues" evidence="6">
    <location>
        <begin position="1058"/>
        <end position="1069"/>
    </location>
</feature>
<dbReference type="GO" id="GO:0000056">
    <property type="term" value="P:ribosomal small subunit export from nucleus"/>
    <property type="evidence" value="ECO:0007669"/>
    <property type="project" value="TreeGrafter"/>
</dbReference>
<evidence type="ECO:0000256" key="5">
    <source>
        <dbReference type="ARBA" id="ARBA00023242"/>
    </source>
</evidence>
<evidence type="ECO:0000256" key="4">
    <source>
        <dbReference type="ARBA" id="ARBA00022927"/>
    </source>
</evidence>
<dbReference type="Pfam" id="PF18784">
    <property type="entry name" value="CRM1_repeat_2"/>
    <property type="match status" value="1"/>
</dbReference>
<dbReference type="InterPro" id="IPR045065">
    <property type="entry name" value="XPO1/5"/>
</dbReference>
<keyword evidence="9" id="KW-1185">Reference proteome</keyword>
<accession>A0A4D9D6W4</accession>
<dbReference type="GO" id="GO:0005737">
    <property type="term" value="C:cytoplasm"/>
    <property type="evidence" value="ECO:0007669"/>
    <property type="project" value="TreeGrafter"/>
</dbReference>
<evidence type="ECO:0000256" key="6">
    <source>
        <dbReference type="SAM" id="MobiDB-lite"/>
    </source>
</evidence>
<dbReference type="GO" id="GO:0005049">
    <property type="term" value="F:nuclear export signal receptor activity"/>
    <property type="evidence" value="ECO:0007669"/>
    <property type="project" value="InterPro"/>
</dbReference>
<reference evidence="8 9" key="1">
    <citation type="submission" date="2019-01" db="EMBL/GenBank/DDBJ databases">
        <title>Nuclear Genome Assembly of the Microalgal Biofuel strain Nannochloropsis salina CCMP1776.</title>
        <authorList>
            <person name="Hovde B."/>
        </authorList>
    </citation>
    <scope>NUCLEOTIDE SEQUENCE [LARGE SCALE GENOMIC DNA]</scope>
    <source>
        <strain evidence="8 9">CCMP1776</strain>
    </source>
</reference>
<dbReference type="FunFam" id="1.25.10.10:FF:000022">
    <property type="entry name" value="protein EXPORTIN 1A"/>
    <property type="match status" value="1"/>
</dbReference>
<feature type="region of interest" description="Disordered" evidence="6">
    <location>
        <begin position="1058"/>
        <end position="1091"/>
    </location>
</feature>
<dbReference type="InterPro" id="IPR014877">
    <property type="entry name" value="XPO1_C_dom"/>
</dbReference>
<dbReference type="Pfam" id="PF08389">
    <property type="entry name" value="Xpo1"/>
    <property type="match status" value="1"/>
</dbReference>
<dbReference type="EMBL" id="SDOX01000006">
    <property type="protein sequence ID" value="TFJ87160.1"/>
    <property type="molecule type" value="Genomic_DNA"/>
</dbReference>
<keyword evidence="4" id="KW-0653">Protein transport</keyword>
<dbReference type="PANTHER" id="PTHR11223">
    <property type="entry name" value="EXPORTIN 1/5"/>
    <property type="match status" value="1"/>
</dbReference>
<evidence type="ECO:0000256" key="2">
    <source>
        <dbReference type="ARBA" id="ARBA00009466"/>
    </source>
</evidence>
<protein>
    <recommendedName>
        <fullName evidence="7">Importin N-terminal domain-containing protein</fullName>
    </recommendedName>
</protein>
<feature type="domain" description="Importin N-terminal" evidence="7">
    <location>
        <begin position="38"/>
        <end position="104"/>
    </location>
</feature>
<dbReference type="GO" id="GO:0031267">
    <property type="term" value="F:small GTPase binding"/>
    <property type="evidence" value="ECO:0007669"/>
    <property type="project" value="InterPro"/>
</dbReference>
<keyword evidence="3" id="KW-0813">Transport</keyword>
<dbReference type="SUPFAM" id="SSF48371">
    <property type="entry name" value="ARM repeat"/>
    <property type="match status" value="2"/>
</dbReference>
<organism evidence="8 9">
    <name type="scientific">Nannochloropsis salina CCMP1776</name>
    <dbReference type="NCBI Taxonomy" id="1027361"/>
    <lineage>
        <taxon>Eukaryota</taxon>
        <taxon>Sar</taxon>
        <taxon>Stramenopiles</taxon>
        <taxon>Ochrophyta</taxon>
        <taxon>Eustigmatophyceae</taxon>
        <taxon>Eustigmatales</taxon>
        <taxon>Monodopsidaceae</taxon>
        <taxon>Microchloropsis</taxon>
        <taxon>Microchloropsis salina</taxon>
    </lineage>
</organism>
<dbReference type="InterPro" id="IPR016024">
    <property type="entry name" value="ARM-type_fold"/>
</dbReference>
<dbReference type="InterPro" id="IPR001494">
    <property type="entry name" value="Importin-beta_N"/>
</dbReference>
<dbReference type="InterPro" id="IPR011989">
    <property type="entry name" value="ARM-like"/>
</dbReference>